<evidence type="ECO:0000313" key="2">
    <source>
        <dbReference type="Proteomes" id="UP000196027"/>
    </source>
</evidence>
<gene>
    <name evidence="1" type="ORF">OLMES_4830</name>
</gene>
<dbReference type="RefSeq" id="WP_087463554.1">
    <property type="nucleotide sequence ID" value="NZ_CP021425.1"/>
</dbReference>
<dbReference type="NCBIfam" id="TIGR03359">
    <property type="entry name" value="VI_chp_6"/>
    <property type="match status" value="1"/>
</dbReference>
<dbReference type="PANTHER" id="PTHR35370:SF1">
    <property type="entry name" value="TYPE VI SECRETION SYSTEM COMPONENT TSSF1"/>
    <property type="match status" value="1"/>
</dbReference>
<sequence>MSDELLYFYEKELTFLRQSGAEFARAYPKIASRLRMSEDVVEDPHVSRLLEGVAYLNARVQKKIADDFPEISDALLDNLYPHYLRPLPSMAVVEFKPADDLDIVMPLQKGASLETDSIQGRPCTFQSTYDLEVLPLRVAQASFKGKPFATPGANEMKAAESVVHIRLKGVAEELDISALGLKKLRFYVRGQSQQAYPLYEALAHHCVGVVIDKGEGEFAVRPPHTLRDIGFEEEHGMIPYPEDSFPGYRLLTEYMAFPEKFLFVELSGLEQTLQQISGNELNIYIYVKRADTELERHISTDNVAINCVPIVNLFPHRAEPIAYEHTQDTYTVIPDARYPHHYEVYSVETVTGIRGDGNRVQYKPFYGLNHAEMHTDKAVYWHGQRQETLGGEHGNEPSSCIQLSLVDLNFDITDAQDETLSIETTCFNGNLPEKLPFGGGQPHLRCGSMGVGLKSIDTLTRITPNYRPPQGNGARWRLISQLSLNHLSLNGAEGTQYLREILALYDVVESSASKALINAIISIKMSTMTAPVTYQGKTTLCRGNEIEVTFDEALLSGNSVLLFASVLERFFAMYCSINSFTRMVARLKGKPEVLKKWPPRAGDRQLI</sequence>
<name>A0A1Y0IE67_9GAMM</name>
<proteinExistence type="predicted"/>
<dbReference type="AlphaFoldDB" id="A0A1Y0IE67"/>
<dbReference type="KEGG" id="ome:OLMES_4830"/>
<reference evidence="1 2" key="1">
    <citation type="submission" date="2017-05" db="EMBL/GenBank/DDBJ databases">
        <title>Genomic insights into alkan degradation activity of Oleiphilus messinensis.</title>
        <authorList>
            <person name="Kozyavkin S.A."/>
            <person name="Slesarev A.I."/>
            <person name="Golyshin P.N."/>
            <person name="Korzhenkov A."/>
            <person name="Golyshina O.N."/>
            <person name="Toshchakov S.V."/>
        </authorList>
    </citation>
    <scope>NUCLEOTIDE SEQUENCE [LARGE SCALE GENOMIC DNA]</scope>
    <source>
        <strain evidence="1 2">ME102</strain>
    </source>
</reference>
<dbReference type="PIRSF" id="PIRSF028304">
    <property type="entry name" value="UCP028304"/>
    <property type="match status" value="1"/>
</dbReference>
<dbReference type="Proteomes" id="UP000196027">
    <property type="component" value="Chromosome"/>
</dbReference>
<evidence type="ECO:0000313" key="1">
    <source>
        <dbReference type="EMBL" id="ARU58818.1"/>
    </source>
</evidence>
<protein>
    <submittedName>
        <fullName evidence="1">Type VI secretion system protein</fullName>
    </submittedName>
</protein>
<accession>A0A1Y0IE67</accession>
<organism evidence="1 2">
    <name type="scientific">Oleiphilus messinensis</name>
    <dbReference type="NCBI Taxonomy" id="141451"/>
    <lineage>
        <taxon>Bacteria</taxon>
        <taxon>Pseudomonadati</taxon>
        <taxon>Pseudomonadota</taxon>
        <taxon>Gammaproteobacteria</taxon>
        <taxon>Oceanospirillales</taxon>
        <taxon>Oleiphilaceae</taxon>
        <taxon>Oleiphilus</taxon>
    </lineage>
</organism>
<dbReference type="EMBL" id="CP021425">
    <property type="protein sequence ID" value="ARU58818.1"/>
    <property type="molecule type" value="Genomic_DNA"/>
</dbReference>
<keyword evidence="2" id="KW-1185">Reference proteome</keyword>
<dbReference type="Pfam" id="PF05947">
    <property type="entry name" value="T6SS_TssF"/>
    <property type="match status" value="1"/>
</dbReference>
<dbReference type="InterPro" id="IPR010272">
    <property type="entry name" value="T6SS_TssF"/>
</dbReference>
<dbReference type="PANTHER" id="PTHR35370">
    <property type="entry name" value="CYTOPLASMIC PROTEIN-RELATED-RELATED"/>
    <property type="match status" value="1"/>
</dbReference>
<dbReference type="OrthoDB" id="9763676at2"/>